<evidence type="ECO:0000313" key="1">
    <source>
        <dbReference type="EMBL" id="CAE0412565.1"/>
    </source>
</evidence>
<gene>
    <name evidence="1" type="ORF">ACOF00016_LOCUS9827</name>
</gene>
<protein>
    <recommendedName>
        <fullName evidence="2">F-box domain-containing protein</fullName>
    </recommendedName>
</protein>
<name>A0A7S3L5C1_9STRA</name>
<dbReference type="AlphaFoldDB" id="A0A7S3L5C1"/>
<dbReference type="SUPFAM" id="SSF81383">
    <property type="entry name" value="F-box domain"/>
    <property type="match status" value="1"/>
</dbReference>
<dbReference type="EMBL" id="HBIM01011946">
    <property type="protein sequence ID" value="CAE0412565.1"/>
    <property type="molecule type" value="Transcribed_RNA"/>
</dbReference>
<dbReference type="InterPro" id="IPR036047">
    <property type="entry name" value="F-box-like_dom_sf"/>
</dbReference>
<proteinExistence type="predicted"/>
<reference evidence="1" key="1">
    <citation type="submission" date="2021-01" db="EMBL/GenBank/DDBJ databases">
        <authorList>
            <person name="Corre E."/>
            <person name="Pelletier E."/>
            <person name="Niang G."/>
            <person name="Scheremetjew M."/>
            <person name="Finn R."/>
            <person name="Kale V."/>
            <person name="Holt S."/>
            <person name="Cochrane G."/>
            <person name="Meng A."/>
            <person name="Brown T."/>
            <person name="Cohen L."/>
        </authorList>
    </citation>
    <scope>NUCLEOTIDE SEQUENCE</scope>
    <source>
        <strain evidence="1">CCMP127</strain>
    </source>
</reference>
<accession>A0A7S3L5C1</accession>
<organism evidence="1">
    <name type="scientific">Amphora coffeiformis</name>
    <dbReference type="NCBI Taxonomy" id="265554"/>
    <lineage>
        <taxon>Eukaryota</taxon>
        <taxon>Sar</taxon>
        <taxon>Stramenopiles</taxon>
        <taxon>Ochrophyta</taxon>
        <taxon>Bacillariophyta</taxon>
        <taxon>Bacillariophyceae</taxon>
        <taxon>Bacillariophycidae</taxon>
        <taxon>Thalassiophysales</taxon>
        <taxon>Catenulaceae</taxon>
        <taxon>Amphora</taxon>
    </lineage>
</organism>
<evidence type="ECO:0008006" key="2">
    <source>
        <dbReference type="Google" id="ProtNLM"/>
    </source>
</evidence>
<sequence length="295" mass="32392">MSSSAVIESLPPSIYFHILSFLEPYDGAEFSACSRSLHQSIPLSSLDPIDTLPEQSLIGGIRNGDDFVRWYRLPIWMPRVHSLILKCNWADQGWGNRKGRLAVVAFSQLESGQVPPARIPAHHDTDQPAAWGGGRLVYLTPQDAPHQREALRATIPHPTQGESFFVFARAGGGGGHEIRVSDVSLQTIIFDKEDRCTSKTFKAMNAAGFLEKNHPTGFGLDLLGIVIKMLLDNHPPNVRSNPLCAKLLSLLEDNGFSVTLDSLIALEEIRHGWESEKALGAINFANESGDVLGDY</sequence>